<dbReference type="Proteomes" id="UP000663877">
    <property type="component" value="Unassembled WGS sequence"/>
</dbReference>
<keyword evidence="4" id="KW-1185">Reference proteome</keyword>
<comment type="caution">
    <text evidence="3">The sequence shown here is derived from an EMBL/GenBank/DDBJ whole genome shotgun (WGS) entry which is preliminary data.</text>
</comment>
<proteinExistence type="predicted"/>
<evidence type="ECO:0000256" key="1">
    <source>
        <dbReference type="SAM" id="MobiDB-lite"/>
    </source>
</evidence>
<feature type="region of interest" description="Disordered" evidence="1">
    <location>
        <begin position="379"/>
        <end position="421"/>
    </location>
</feature>
<dbReference type="Proteomes" id="UP000663832">
    <property type="component" value="Unassembled WGS sequence"/>
</dbReference>
<organism evidence="3 4">
    <name type="scientific">Adineta steineri</name>
    <dbReference type="NCBI Taxonomy" id="433720"/>
    <lineage>
        <taxon>Eukaryota</taxon>
        <taxon>Metazoa</taxon>
        <taxon>Spiralia</taxon>
        <taxon>Gnathifera</taxon>
        <taxon>Rotifera</taxon>
        <taxon>Eurotatoria</taxon>
        <taxon>Bdelloidea</taxon>
        <taxon>Adinetida</taxon>
        <taxon>Adinetidae</taxon>
        <taxon>Adineta</taxon>
    </lineage>
</organism>
<accession>A0A816CBD4</accession>
<feature type="compositionally biased region" description="Basic residues" evidence="1">
    <location>
        <begin position="397"/>
        <end position="421"/>
    </location>
</feature>
<evidence type="ECO:0000313" key="3">
    <source>
        <dbReference type="EMBL" id="CAF1620651.1"/>
    </source>
</evidence>
<dbReference type="EMBL" id="CAJNOM010001848">
    <property type="protein sequence ID" value="CAF1620651.1"/>
    <property type="molecule type" value="Genomic_DNA"/>
</dbReference>
<dbReference type="AlphaFoldDB" id="A0A816CBD4"/>
<protein>
    <submittedName>
        <fullName evidence="3">Uncharacterized protein</fullName>
    </submittedName>
</protein>
<evidence type="ECO:0000313" key="2">
    <source>
        <dbReference type="EMBL" id="CAF1420581.1"/>
    </source>
</evidence>
<sequence>MNKISENNRLREKYPTFEVPSSLYNVIHVNRCSSMRELQLLIKHVQECTNFTIDTENEKSNGKLALIQIQSIPQQLPISIILVELAHLPSDNDKYNLIRELFMLIFRPDNKLYSWGDAARELQPAASYDLFMWPILATIINVQLHFPNWYMWARTRCESCSLSIHDEDNDTDNVNTQDICHQPSPYKPGEAWALQKAMVYAAQLFIDKSYTCSHWAAGLTSKNSTLSETRRNTMIHYALYDCFSTTYLVKPIFQQWTFDKLKNTSTTELFTSFEPLPVPTKITPPTQKNRIKNLNVQKLMKIFGCDESDLESVSDDDGDEIYLNQVIGPVNNNELAGEVKQLVAGGEDYELVAGGEDYELADEVNTEEVLATQDVQDINDDQQIESNEPAQYQRKSSYQRRSRSAKMRHNRKHARQQKKHRFDHQIRRKFYHRFKSFMIRRILRLYQIPFVHMKKDQDDVVVGLRNEDIRRQADHDLATTIFHRRSFYYYKNKYQW</sequence>
<gene>
    <name evidence="2" type="ORF">BJG266_LOCUS38754</name>
    <name evidence="3" type="ORF">QVE165_LOCUS55615</name>
</gene>
<dbReference type="EMBL" id="CAJNOI010001527">
    <property type="protein sequence ID" value="CAF1420581.1"/>
    <property type="molecule type" value="Genomic_DNA"/>
</dbReference>
<name>A0A816CBD4_9BILA</name>
<reference evidence="3" key="1">
    <citation type="submission" date="2021-02" db="EMBL/GenBank/DDBJ databases">
        <authorList>
            <person name="Nowell W R."/>
        </authorList>
    </citation>
    <scope>NUCLEOTIDE SEQUENCE</scope>
</reference>
<dbReference type="OrthoDB" id="10056308at2759"/>
<evidence type="ECO:0000313" key="4">
    <source>
        <dbReference type="Proteomes" id="UP000663832"/>
    </source>
</evidence>